<evidence type="ECO:0000256" key="2">
    <source>
        <dbReference type="ARBA" id="ARBA00022448"/>
    </source>
</evidence>
<dbReference type="PANTHER" id="PTHR23506">
    <property type="entry name" value="GH10249P"/>
    <property type="match status" value="1"/>
</dbReference>
<reference evidence="8 9" key="1">
    <citation type="submission" date="2013-08" db="EMBL/GenBank/DDBJ databases">
        <title>The genome sequence of Skermanella stibiiresistens.</title>
        <authorList>
            <person name="Zhu W."/>
            <person name="Wang G."/>
        </authorList>
    </citation>
    <scope>NUCLEOTIDE SEQUENCE [LARGE SCALE GENOMIC DNA]</scope>
    <source>
        <strain evidence="8 9">SB22</strain>
    </source>
</reference>
<feature type="transmembrane region" description="Helical" evidence="6">
    <location>
        <begin position="365"/>
        <end position="391"/>
    </location>
</feature>
<name>W9H9A0_9PROT</name>
<keyword evidence="4 6" id="KW-1133">Transmembrane helix</keyword>
<feature type="transmembrane region" description="Helical" evidence="6">
    <location>
        <begin position="46"/>
        <end position="65"/>
    </location>
</feature>
<dbReference type="RefSeq" id="WP_037446049.1">
    <property type="nucleotide sequence ID" value="NZ_AVFL01000001.1"/>
</dbReference>
<feature type="transmembrane region" description="Helical" evidence="6">
    <location>
        <begin position="270"/>
        <end position="289"/>
    </location>
</feature>
<dbReference type="Proteomes" id="UP000019486">
    <property type="component" value="Unassembled WGS sequence"/>
</dbReference>
<feature type="domain" description="Major facilitator superfamily (MFS) profile" evidence="7">
    <location>
        <begin position="1"/>
        <end position="392"/>
    </location>
</feature>
<dbReference type="GO" id="GO:0016020">
    <property type="term" value="C:membrane"/>
    <property type="evidence" value="ECO:0007669"/>
    <property type="project" value="UniProtKB-SubCell"/>
</dbReference>
<dbReference type="STRING" id="1385369.N825_01725"/>
<comment type="caution">
    <text evidence="8">The sequence shown here is derived from an EMBL/GenBank/DDBJ whole genome shotgun (WGS) entry which is preliminary data.</text>
</comment>
<dbReference type="Gene3D" id="1.20.1250.20">
    <property type="entry name" value="MFS general substrate transporter like domains"/>
    <property type="match status" value="1"/>
</dbReference>
<dbReference type="EMBL" id="AVFL01000001">
    <property type="protein sequence ID" value="EWY42850.1"/>
    <property type="molecule type" value="Genomic_DNA"/>
</dbReference>
<keyword evidence="5 6" id="KW-0472">Membrane</keyword>
<evidence type="ECO:0000256" key="3">
    <source>
        <dbReference type="ARBA" id="ARBA00022692"/>
    </source>
</evidence>
<feature type="transmembrane region" description="Helical" evidence="6">
    <location>
        <begin position="295"/>
        <end position="320"/>
    </location>
</feature>
<dbReference type="InterPro" id="IPR036259">
    <property type="entry name" value="MFS_trans_sf"/>
</dbReference>
<dbReference type="InterPro" id="IPR050930">
    <property type="entry name" value="MFS_Vesicular_Transporter"/>
</dbReference>
<feature type="transmembrane region" description="Helical" evidence="6">
    <location>
        <begin position="99"/>
        <end position="116"/>
    </location>
</feature>
<evidence type="ECO:0000313" key="8">
    <source>
        <dbReference type="EMBL" id="EWY42850.1"/>
    </source>
</evidence>
<dbReference type="AlphaFoldDB" id="W9H9A0"/>
<dbReference type="Pfam" id="PF07690">
    <property type="entry name" value="MFS_1"/>
    <property type="match status" value="1"/>
</dbReference>
<keyword evidence="9" id="KW-1185">Reference proteome</keyword>
<feature type="transmembrane region" description="Helical" evidence="6">
    <location>
        <begin position="164"/>
        <end position="183"/>
    </location>
</feature>
<evidence type="ECO:0000256" key="4">
    <source>
        <dbReference type="ARBA" id="ARBA00022989"/>
    </source>
</evidence>
<dbReference type="GO" id="GO:0022857">
    <property type="term" value="F:transmembrane transporter activity"/>
    <property type="evidence" value="ECO:0007669"/>
    <property type="project" value="InterPro"/>
</dbReference>
<dbReference type="PROSITE" id="PS50850">
    <property type="entry name" value="MFS"/>
    <property type="match status" value="1"/>
</dbReference>
<evidence type="ECO:0000256" key="1">
    <source>
        <dbReference type="ARBA" id="ARBA00004141"/>
    </source>
</evidence>
<gene>
    <name evidence="8" type="ORF">N825_01725</name>
</gene>
<accession>W9H9A0</accession>
<dbReference type="InterPro" id="IPR011701">
    <property type="entry name" value="MFS"/>
</dbReference>
<feature type="transmembrane region" description="Helical" evidence="6">
    <location>
        <begin position="204"/>
        <end position="225"/>
    </location>
</feature>
<feature type="transmembrane region" description="Helical" evidence="6">
    <location>
        <begin position="74"/>
        <end position="93"/>
    </location>
</feature>
<evidence type="ECO:0000256" key="6">
    <source>
        <dbReference type="SAM" id="Phobius"/>
    </source>
</evidence>
<comment type="subcellular location">
    <subcellularLocation>
        <location evidence="1">Membrane</location>
        <topology evidence="1">Multi-pass membrane protein</topology>
    </subcellularLocation>
</comment>
<dbReference type="PANTHER" id="PTHR23506:SF23">
    <property type="entry name" value="GH10249P"/>
    <property type="match status" value="1"/>
</dbReference>
<evidence type="ECO:0000256" key="5">
    <source>
        <dbReference type="ARBA" id="ARBA00023136"/>
    </source>
</evidence>
<organism evidence="8 9">
    <name type="scientific">Skermanella stibiiresistens SB22</name>
    <dbReference type="NCBI Taxonomy" id="1385369"/>
    <lineage>
        <taxon>Bacteria</taxon>
        <taxon>Pseudomonadati</taxon>
        <taxon>Pseudomonadota</taxon>
        <taxon>Alphaproteobacteria</taxon>
        <taxon>Rhodospirillales</taxon>
        <taxon>Azospirillaceae</taxon>
        <taxon>Skermanella</taxon>
    </lineage>
</organism>
<dbReference type="SUPFAM" id="SSF103473">
    <property type="entry name" value="MFS general substrate transporter"/>
    <property type="match status" value="1"/>
</dbReference>
<feature type="transmembrane region" description="Helical" evidence="6">
    <location>
        <begin position="245"/>
        <end position="263"/>
    </location>
</feature>
<keyword evidence="3 6" id="KW-0812">Transmembrane</keyword>
<proteinExistence type="predicted"/>
<feature type="transmembrane region" description="Helical" evidence="6">
    <location>
        <begin position="136"/>
        <end position="158"/>
    </location>
</feature>
<keyword evidence="2" id="KW-0813">Transport</keyword>
<protein>
    <recommendedName>
        <fullName evidence="7">Major facilitator superfamily (MFS) profile domain-containing protein</fullName>
    </recommendedName>
</protein>
<sequence>MIRAAFFLFIAADAFSSAFLPVHARGLSAASPMIISGISQGFASGAPISAFWLMVAAAQLTAGFWERGRDHRTLLLGAMLMSSAALAMAGIAGTIEGLILWRAMGGFGYGVAMMLVQDRILRTMGPKARTQASGNYLSAFFAGTICGTFAGSEIAGLIGYSGTFLAAAAVSGCAVVLATFVSAHRETKARQPFQPLVLLRNPAFLALAVLAAVPSRLLIAGFLYFLVPLHLHDAGLSPAETARVVMIYSLILATTTLAWSRLIDRMGRPLLFTVLGLAASAAAMLVIPIGPPGIWGAIAAVALLGMSQAMGMSPQVTVLFQVARSEMDRFGATPVLGIYRVCERVGLFAGPLVAAWLMGDHGYEGTMVVLGAMAAISVFALLAAFAIAGALHPPPDPDERGAQVAPEQETVA</sequence>
<dbReference type="InterPro" id="IPR020846">
    <property type="entry name" value="MFS_dom"/>
</dbReference>
<evidence type="ECO:0000259" key="7">
    <source>
        <dbReference type="PROSITE" id="PS50850"/>
    </source>
</evidence>
<evidence type="ECO:0000313" key="9">
    <source>
        <dbReference type="Proteomes" id="UP000019486"/>
    </source>
</evidence>